<accession>E6QBI4</accession>
<proteinExistence type="predicted"/>
<organism evidence="1">
    <name type="scientific">mine drainage metagenome</name>
    <dbReference type="NCBI Taxonomy" id="410659"/>
    <lineage>
        <taxon>unclassified sequences</taxon>
        <taxon>metagenomes</taxon>
        <taxon>ecological metagenomes</taxon>
    </lineage>
</organism>
<dbReference type="AlphaFoldDB" id="E6QBI4"/>
<protein>
    <submittedName>
        <fullName evidence="1">Uncharacterized protein</fullName>
    </submittedName>
</protein>
<dbReference type="AntiFam" id="ANF00013">
    <property type="entry name" value="tRNA translation"/>
</dbReference>
<evidence type="ECO:0000313" key="1">
    <source>
        <dbReference type="EMBL" id="CBI04560.1"/>
    </source>
</evidence>
<dbReference type="EMBL" id="CABP01000070">
    <property type="protein sequence ID" value="CBI04560.1"/>
    <property type="molecule type" value="Genomic_DNA"/>
</dbReference>
<name>E6QBI4_9ZZZZ</name>
<reference evidence="1" key="1">
    <citation type="submission" date="2009-10" db="EMBL/GenBank/DDBJ databases">
        <title>Diversity of trophic interactions inside an arsenic-rich microbial ecosystem.</title>
        <authorList>
            <person name="Bertin P.N."/>
            <person name="Heinrich-Salmeron A."/>
            <person name="Pelletier E."/>
            <person name="Goulhen-Chollet F."/>
            <person name="Arsene-Ploetze F."/>
            <person name="Gallien S."/>
            <person name="Calteau A."/>
            <person name="Vallenet D."/>
            <person name="Casiot C."/>
            <person name="Chane-Woon-Ming B."/>
            <person name="Giloteaux L."/>
            <person name="Barakat M."/>
            <person name="Bonnefoy V."/>
            <person name="Bruneel O."/>
            <person name="Chandler M."/>
            <person name="Cleiss J."/>
            <person name="Duran R."/>
            <person name="Elbaz-Poulichet F."/>
            <person name="Fonknechten N."/>
            <person name="Lauga B."/>
            <person name="Mornico D."/>
            <person name="Ortet P."/>
            <person name="Schaeffer C."/>
            <person name="Siguier P."/>
            <person name="Alexander Thil Smith A."/>
            <person name="Van Dorsselaer A."/>
            <person name="Weissenbach J."/>
            <person name="Medigue C."/>
            <person name="Le Paslier D."/>
        </authorList>
    </citation>
    <scope>NUCLEOTIDE SEQUENCE</scope>
</reference>
<comment type="caution">
    <text evidence="1">The sequence shown here is derived from an EMBL/GenBank/DDBJ whole genome shotgun (WGS) entry which is preliminary data.</text>
</comment>
<sequence>MTVLLSPAANWTVCAVVSRASIDRSGASGYSPPRRGVAQLGSAPALGAGCRRFESYRPDQLINKLGHFLRWPYSTTRFLSTTAGFWALGRDTSTDVYS</sequence>
<gene>
    <name evidence="1" type="ORF">CARN5_2019</name>
</gene>